<keyword evidence="2" id="KW-1277">Toxin-antitoxin system</keyword>
<reference evidence="3 4" key="1">
    <citation type="journal article" date="2020" name="Front. Microbiol.">
        <title>Single-cell genomics of novel Actinobacteria with the Wood-Ljungdahl pathway discovered in a serpentinizing system.</title>
        <authorList>
            <person name="Merino N."/>
            <person name="Kawai M."/>
            <person name="Boyd E.S."/>
            <person name="Colman D.R."/>
            <person name="McGlynn S.E."/>
            <person name="Nealson K.H."/>
            <person name="Kurokawa K."/>
            <person name="Hongoh Y."/>
        </authorList>
    </citation>
    <scope>NUCLEOTIDE SEQUENCE [LARGE SCALE GENOMIC DNA]</scope>
    <source>
        <strain evidence="3 4">S03</strain>
    </source>
</reference>
<proteinExistence type="inferred from homology"/>
<comment type="similarity">
    <text evidence="1">Belongs to the PemK/MazF family.</text>
</comment>
<gene>
    <name evidence="3" type="ORF">HKBW3S03_00567</name>
</gene>
<protein>
    <submittedName>
        <fullName evidence="3">mRNA interferase MazF</fullName>
    </submittedName>
</protein>
<dbReference type="PANTHER" id="PTHR33988">
    <property type="entry name" value="ENDORIBONUCLEASE MAZF-RELATED"/>
    <property type="match status" value="1"/>
</dbReference>
<evidence type="ECO:0000256" key="2">
    <source>
        <dbReference type="ARBA" id="ARBA00022649"/>
    </source>
</evidence>
<comment type="caution">
    <text evidence="3">The sequence shown here is derived from an EMBL/GenBank/DDBJ whole genome shotgun (WGS) entry which is preliminary data.</text>
</comment>
<dbReference type="InterPro" id="IPR003477">
    <property type="entry name" value="PemK-like"/>
</dbReference>
<dbReference type="InterPro" id="IPR011067">
    <property type="entry name" value="Plasmid_toxin/cell-grow_inhib"/>
</dbReference>
<dbReference type="Pfam" id="PF02452">
    <property type="entry name" value="PemK_toxin"/>
    <property type="match status" value="1"/>
</dbReference>
<dbReference type="GO" id="GO:0003677">
    <property type="term" value="F:DNA binding"/>
    <property type="evidence" value="ECO:0007669"/>
    <property type="project" value="InterPro"/>
</dbReference>
<dbReference type="GO" id="GO:0006402">
    <property type="term" value="P:mRNA catabolic process"/>
    <property type="evidence" value="ECO:0007669"/>
    <property type="project" value="TreeGrafter"/>
</dbReference>
<accession>A0A6V8QH20</accession>
<evidence type="ECO:0000313" key="3">
    <source>
        <dbReference type="EMBL" id="GFP19063.1"/>
    </source>
</evidence>
<dbReference type="SUPFAM" id="SSF50118">
    <property type="entry name" value="Cell growth inhibitor/plasmid maintenance toxic component"/>
    <property type="match status" value="1"/>
</dbReference>
<organism evidence="3 4">
    <name type="scientific">Candidatus Hakubella thermalkaliphila</name>
    <dbReference type="NCBI Taxonomy" id="2754717"/>
    <lineage>
        <taxon>Bacteria</taxon>
        <taxon>Bacillati</taxon>
        <taxon>Actinomycetota</taxon>
        <taxon>Actinomycetota incertae sedis</taxon>
        <taxon>Candidatus Hakubellales</taxon>
        <taxon>Candidatus Hakubellaceae</taxon>
        <taxon>Candidatus Hakubella</taxon>
    </lineage>
</organism>
<dbReference type="Proteomes" id="UP000574717">
    <property type="component" value="Unassembled WGS sequence"/>
</dbReference>
<evidence type="ECO:0000256" key="1">
    <source>
        <dbReference type="ARBA" id="ARBA00007521"/>
    </source>
</evidence>
<sequence>MREPRRGDVYRINFDPSIGHEQEGLRYGIVIQSNFYSALSTTLVIPTPQGARPVHFHVPVWVKGEKTYALVEQLTTVDKTRRLRPERYISTLSAEDMESVSQAVKQLLGLDPNLL</sequence>
<dbReference type="AlphaFoldDB" id="A0A6V8QH20"/>
<evidence type="ECO:0000313" key="4">
    <source>
        <dbReference type="Proteomes" id="UP000574717"/>
    </source>
</evidence>
<dbReference type="Gene3D" id="2.30.30.110">
    <property type="match status" value="1"/>
</dbReference>
<dbReference type="GO" id="GO:0016075">
    <property type="term" value="P:rRNA catabolic process"/>
    <property type="evidence" value="ECO:0007669"/>
    <property type="project" value="TreeGrafter"/>
</dbReference>
<name>A0A6V8QH20_9ACTN</name>
<dbReference type="EMBL" id="BLRU01000033">
    <property type="protein sequence ID" value="GFP19063.1"/>
    <property type="molecule type" value="Genomic_DNA"/>
</dbReference>
<dbReference type="GO" id="GO:0004521">
    <property type="term" value="F:RNA endonuclease activity"/>
    <property type="evidence" value="ECO:0007669"/>
    <property type="project" value="TreeGrafter"/>
</dbReference>
<dbReference type="RefSeq" id="WP_176237892.1">
    <property type="nucleotide sequence ID" value="NZ_BLRU01000033.1"/>
</dbReference>